<name>A0ABX1KFR6_9MICO</name>
<dbReference type="InterPro" id="IPR000600">
    <property type="entry name" value="ROK"/>
</dbReference>
<sequence length="383" mass="39074">MPGSGDVLELIREHGALTRGEVLELTGLSRMTVAGRIDALLDAGLIVETGADRVTGGRPSRRLEFNPSHAAVITASVDTTHTTVSLTDLAGRVLTEQRIDVAVADGPDHTLDAIAAAARELRDDTPRIDRIAAVGISVPGPIDPETERPSQPPIMPGWDAYPISDHLGDALGVPVLVANDADAAALGEQRRAHPDSRSLCFIKVSSGIGTGIVLNGQVYSGTDGGAGDIGHVKIAGYDHLVCQCGAHGCLAAAASGRAVARALTDLGKPASSASDVGRYLAGGDPDAARLTQAAGRVIGEVVATVVSLLNPADVVLGGMLASAPLLAGVRESLYPRSLPRATRHLTVSVSTLGPRAATVGLAALVVDREYSAAAVNAALTRAA</sequence>
<dbReference type="InterPro" id="IPR036388">
    <property type="entry name" value="WH-like_DNA-bd_sf"/>
</dbReference>
<dbReference type="EMBL" id="JABACI010000004">
    <property type="protein sequence ID" value="NLP85312.1"/>
    <property type="molecule type" value="Genomic_DNA"/>
</dbReference>
<comment type="caution">
    <text evidence="2">The sequence shown here is derived from an EMBL/GenBank/DDBJ whole genome shotgun (WGS) entry which is preliminary data.</text>
</comment>
<evidence type="ECO:0000313" key="2">
    <source>
        <dbReference type="EMBL" id="NLP85312.1"/>
    </source>
</evidence>
<dbReference type="Gene3D" id="3.30.420.40">
    <property type="match status" value="2"/>
</dbReference>
<dbReference type="Gene3D" id="1.10.10.10">
    <property type="entry name" value="Winged helix-like DNA-binding domain superfamily/Winged helix DNA-binding domain"/>
    <property type="match status" value="1"/>
</dbReference>
<accession>A0ABX1KFR6</accession>
<keyword evidence="3" id="KW-1185">Reference proteome</keyword>
<evidence type="ECO:0000313" key="3">
    <source>
        <dbReference type="Proteomes" id="UP001429745"/>
    </source>
</evidence>
<dbReference type="InterPro" id="IPR036390">
    <property type="entry name" value="WH_DNA-bd_sf"/>
</dbReference>
<dbReference type="SUPFAM" id="SSF46785">
    <property type="entry name" value="Winged helix' DNA-binding domain"/>
    <property type="match status" value="1"/>
</dbReference>
<reference evidence="2 3" key="1">
    <citation type="submission" date="2020-04" db="EMBL/GenBank/DDBJ databases">
        <title>CFH 90308 Microbacterium sp.</title>
        <authorList>
            <person name="Nie G."/>
            <person name="Ming H."/>
            <person name="Xia T."/>
        </authorList>
    </citation>
    <scope>NUCLEOTIDE SEQUENCE [LARGE SCALE GENOMIC DNA]</scope>
    <source>
        <strain evidence="2 3">CFH 90308</strain>
    </source>
</reference>
<evidence type="ECO:0000256" key="1">
    <source>
        <dbReference type="ARBA" id="ARBA00006479"/>
    </source>
</evidence>
<proteinExistence type="inferred from homology"/>
<dbReference type="PANTHER" id="PTHR18964:SF173">
    <property type="entry name" value="GLUCOKINASE"/>
    <property type="match status" value="1"/>
</dbReference>
<protein>
    <submittedName>
        <fullName evidence="2">ROK family transcriptional regulator</fullName>
    </submittedName>
</protein>
<gene>
    <name evidence="2" type="ORF">HF576_15800</name>
</gene>
<dbReference type="InterPro" id="IPR049874">
    <property type="entry name" value="ROK_cs"/>
</dbReference>
<dbReference type="PROSITE" id="PS01125">
    <property type="entry name" value="ROK"/>
    <property type="match status" value="1"/>
</dbReference>
<dbReference type="PANTHER" id="PTHR18964">
    <property type="entry name" value="ROK (REPRESSOR, ORF, KINASE) FAMILY"/>
    <property type="match status" value="1"/>
</dbReference>
<dbReference type="InterPro" id="IPR043129">
    <property type="entry name" value="ATPase_NBD"/>
</dbReference>
<comment type="similarity">
    <text evidence="1">Belongs to the ROK (NagC/XylR) family.</text>
</comment>
<dbReference type="Proteomes" id="UP001429745">
    <property type="component" value="Unassembled WGS sequence"/>
</dbReference>
<dbReference type="Pfam" id="PF13412">
    <property type="entry name" value="HTH_24"/>
    <property type="match status" value="1"/>
</dbReference>
<dbReference type="SUPFAM" id="SSF53067">
    <property type="entry name" value="Actin-like ATPase domain"/>
    <property type="match status" value="1"/>
</dbReference>
<dbReference type="CDD" id="cd23763">
    <property type="entry name" value="ASKHA_ATPase_ROK"/>
    <property type="match status" value="1"/>
</dbReference>
<dbReference type="RefSeq" id="WP_168913727.1">
    <property type="nucleotide sequence ID" value="NZ_JABACI010000004.1"/>
</dbReference>
<organism evidence="2 3">
    <name type="scientific">Microbacterium salsuginis</name>
    <dbReference type="NCBI Taxonomy" id="2722803"/>
    <lineage>
        <taxon>Bacteria</taxon>
        <taxon>Bacillati</taxon>
        <taxon>Actinomycetota</taxon>
        <taxon>Actinomycetes</taxon>
        <taxon>Micrococcales</taxon>
        <taxon>Microbacteriaceae</taxon>
        <taxon>Microbacterium</taxon>
    </lineage>
</organism>
<dbReference type="Pfam" id="PF00480">
    <property type="entry name" value="ROK"/>
    <property type="match status" value="1"/>
</dbReference>